<dbReference type="Proteomes" id="UP001183410">
    <property type="component" value="Unassembled WGS sequence"/>
</dbReference>
<dbReference type="InterPro" id="IPR036890">
    <property type="entry name" value="HATPase_C_sf"/>
</dbReference>
<dbReference type="GO" id="GO:0016301">
    <property type="term" value="F:kinase activity"/>
    <property type="evidence" value="ECO:0007669"/>
    <property type="project" value="UniProtKB-KW"/>
</dbReference>
<dbReference type="EC" id="2.7.13.3" evidence="2"/>
<accession>A0ABU2JXA9</accession>
<dbReference type="InterPro" id="IPR011712">
    <property type="entry name" value="Sig_transdc_His_kin_sub3_dim/P"/>
</dbReference>
<dbReference type="Gene3D" id="3.30.565.10">
    <property type="entry name" value="Histidine kinase-like ATPase, C-terminal domain"/>
    <property type="match status" value="1"/>
</dbReference>
<dbReference type="PANTHER" id="PTHR24421">
    <property type="entry name" value="NITRATE/NITRITE SENSOR PROTEIN NARX-RELATED"/>
    <property type="match status" value="1"/>
</dbReference>
<evidence type="ECO:0000313" key="11">
    <source>
        <dbReference type="Proteomes" id="UP001183410"/>
    </source>
</evidence>
<evidence type="ECO:0000256" key="1">
    <source>
        <dbReference type="ARBA" id="ARBA00000085"/>
    </source>
</evidence>
<gene>
    <name evidence="10" type="ORF">RM844_24760</name>
</gene>
<dbReference type="SUPFAM" id="SSF55874">
    <property type="entry name" value="ATPase domain of HSP90 chaperone/DNA topoisomerase II/histidine kinase"/>
    <property type="match status" value="1"/>
</dbReference>
<dbReference type="CDD" id="cd16917">
    <property type="entry name" value="HATPase_UhpB-NarQ-NarX-like"/>
    <property type="match status" value="1"/>
</dbReference>
<feature type="domain" description="Histidine kinase/HSP90-like ATPase" evidence="9">
    <location>
        <begin position="287"/>
        <end position="379"/>
    </location>
</feature>
<dbReference type="EMBL" id="JAVREO010000017">
    <property type="protein sequence ID" value="MDT0269497.1"/>
    <property type="molecule type" value="Genomic_DNA"/>
</dbReference>
<dbReference type="Pfam" id="PF02518">
    <property type="entry name" value="HATPase_c"/>
    <property type="match status" value="1"/>
</dbReference>
<keyword evidence="11" id="KW-1185">Reference proteome</keyword>
<comment type="caution">
    <text evidence="10">The sequence shown here is derived from an EMBL/GenBank/DDBJ whole genome shotgun (WGS) entry which is preliminary data.</text>
</comment>
<keyword evidence="4" id="KW-0808">Transferase</keyword>
<dbReference type="PANTHER" id="PTHR24421:SF10">
    <property type="entry name" value="NITRATE_NITRITE SENSOR PROTEIN NARQ"/>
    <property type="match status" value="1"/>
</dbReference>
<dbReference type="SMART" id="SM00387">
    <property type="entry name" value="HATPase_c"/>
    <property type="match status" value="1"/>
</dbReference>
<dbReference type="Pfam" id="PF07730">
    <property type="entry name" value="HisKA_3"/>
    <property type="match status" value="1"/>
</dbReference>
<keyword evidence="8" id="KW-0902">Two-component regulatory system</keyword>
<dbReference type="Gene3D" id="1.20.5.1930">
    <property type="match status" value="1"/>
</dbReference>
<keyword evidence="6 10" id="KW-0418">Kinase</keyword>
<evidence type="ECO:0000259" key="9">
    <source>
        <dbReference type="SMART" id="SM00387"/>
    </source>
</evidence>
<keyword evidence="5" id="KW-0547">Nucleotide-binding</keyword>
<dbReference type="InterPro" id="IPR003594">
    <property type="entry name" value="HATPase_dom"/>
</dbReference>
<evidence type="ECO:0000256" key="8">
    <source>
        <dbReference type="ARBA" id="ARBA00023012"/>
    </source>
</evidence>
<dbReference type="RefSeq" id="WP_311669662.1">
    <property type="nucleotide sequence ID" value="NZ_JAVREO010000017.1"/>
</dbReference>
<evidence type="ECO:0000256" key="6">
    <source>
        <dbReference type="ARBA" id="ARBA00022777"/>
    </source>
</evidence>
<evidence type="ECO:0000256" key="5">
    <source>
        <dbReference type="ARBA" id="ARBA00022741"/>
    </source>
</evidence>
<keyword evidence="3" id="KW-0597">Phosphoprotein</keyword>
<protein>
    <recommendedName>
        <fullName evidence="2">histidine kinase</fullName>
        <ecNumber evidence="2">2.7.13.3</ecNumber>
    </recommendedName>
</protein>
<organism evidence="10 11">
    <name type="scientific">Streptomyces chisholmiae</name>
    <dbReference type="NCBI Taxonomy" id="3075540"/>
    <lineage>
        <taxon>Bacteria</taxon>
        <taxon>Bacillati</taxon>
        <taxon>Actinomycetota</taxon>
        <taxon>Actinomycetes</taxon>
        <taxon>Kitasatosporales</taxon>
        <taxon>Streptomycetaceae</taxon>
        <taxon>Streptomyces</taxon>
    </lineage>
</organism>
<evidence type="ECO:0000256" key="2">
    <source>
        <dbReference type="ARBA" id="ARBA00012438"/>
    </source>
</evidence>
<evidence type="ECO:0000313" key="10">
    <source>
        <dbReference type="EMBL" id="MDT0269497.1"/>
    </source>
</evidence>
<dbReference type="InterPro" id="IPR050482">
    <property type="entry name" value="Sensor_HK_TwoCompSys"/>
</dbReference>
<reference evidence="11" key="1">
    <citation type="submission" date="2023-07" db="EMBL/GenBank/DDBJ databases">
        <title>30 novel species of actinomycetes from the DSMZ collection.</title>
        <authorList>
            <person name="Nouioui I."/>
        </authorList>
    </citation>
    <scope>NUCLEOTIDE SEQUENCE [LARGE SCALE GENOMIC DNA]</scope>
    <source>
        <strain evidence="11">DSM 44915</strain>
    </source>
</reference>
<name>A0ABU2JXA9_9ACTN</name>
<evidence type="ECO:0000256" key="4">
    <source>
        <dbReference type="ARBA" id="ARBA00022679"/>
    </source>
</evidence>
<proteinExistence type="predicted"/>
<keyword evidence="7" id="KW-0067">ATP-binding</keyword>
<comment type="catalytic activity">
    <reaction evidence="1">
        <text>ATP + protein L-histidine = ADP + protein N-phospho-L-histidine.</text>
        <dbReference type="EC" id="2.7.13.3"/>
    </reaction>
</comment>
<evidence type="ECO:0000256" key="3">
    <source>
        <dbReference type="ARBA" id="ARBA00022553"/>
    </source>
</evidence>
<evidence type="ECO:0000256" key="7">
    <source>
        <dbReference type="ARBA" id="ARBA00022840"/>
    </source>
</evidence>
<sequence length="390" mass="42082">MPRGLVRDLALSVAVGALTAADLASNVPESREDDWLSWVLLGVAVVGLGWQRRRPLVAVVVTGAGSLGWTLLGHLGELLNLPWMVALYFLAASGDRRRTVWVGVVAALASGVAAVVAGQEEGRPVPSPVLEMAIPVVPLLLGEVVRGRRELTAYYAERARRAEEEREREAERRVREERMRIARELHDIVAHTVSAMTVQAGVALDALDRRPELSRAALRQVRESGREAVRELRTTLSVLRDVTDPPVAPAPRLAQLPELIARFPGERLRVSLHAGTLLTGERRLPPVVELAAYRIVQEALTNVLRHSAARHAAVAVSLDAEDRLLVEVVDEGPPRPDPGGAGLGLVGMRERATAVGGTLAFGPLPDGGFRVHATLPSTPITPPQLPRPPR</sequence>